<keyword evidence="7 8" id="KW-0472">Membrane</keyword>
<dbReference type="GO" id="GO:0050897">
    <property type="term" value="F:cobalt ion binding"/>
    <property type="evidence" value="ECO:0007669"/>
    <property type="project" value="TreeGrafter"/>
</dbReference>
<name>A0A1G2PFC1_9BACT</name>
<reference evidence="9 10" key="1">
    <citation type="journal article" date="2016" name="Nat. Commun.">
        <title>Thousands of microbial genomes shed light on interconnected biogeochemical processes in an aquifer system.</title>
        <authorList>
            <person name="Anantharaman K."/>
            <person name="Brown C.T."/>
            <person name="Hug L.A."/>
            <person name="Sharon I."/>
            <person name="Castelle C.J."/>
            <person name="Probst A.J."/>
            <person name="Thomas B.C."/>
            <person name="Singh A."/>
            <person name="Wilkins M.J."/>
            <person name="Karaoz U."/>
            <person name="Brodie E.L."/>
            <person name="Williams K.H."/>
            <person name="Hubbard S.S."/>
            <person name="Banfield J.F."/>
        </authorList>
    </citation>
    <scope>NUCLEOTIDE SEQUENCE [LARGE SCALE GENOMIC DNA]</scope>
</reference>
<dbReference type="InterPro" id="IPR045863">
    <property type="entry name" value="CorA_TM1_TM2"/>
</dbReference>
<organism evidence="9 10">
    <name type="scientific">Candidatus Terrybacteria bacterium RIFCSPHIGHO2_01_FULL_43_35</name>
    <dbReference type="NCBI Taxonomy" id="1802361"/>
    <lineage>
        <taxon>Bacteria</taxon>
        <taxon>Candidatus Terryibacteriota</taxon>
    </lineage>
</organism>
<protein>
    <recommendedName>
        <fullName evidence="11">Magnesium transporter CorA</fullName>
    </recommendedName>
</protein>
<evidence type="ECO:0000313" key="9">
    <source>
        <dbReference type="EMBL" id="OHA47038.1"/>
    </source>
</evidence>
<comment type="caution">
    <text evidence="9">The sequence shown here is derived from an EMBL/GenBank/DDBJ whole genome shotgun (WGS) entry which is preliminary data.</text>
</comment>
<dbReference type="GO" id="GO:0005886">
    <property type="term" value="C:plasma membrane"/>
    <property type="evidence" value="ECO:0007669"/>
    <property type="project" value="UniProtKB-SubCell"/>
</dbReference>
<dbReference type="AlphaFoldDB" id="A0A1G2PFC1"/>
<dbReference type="Proteomes" id="UP000178869">
    <property type="component" value="Unassembled WGS sequence"/>
</dbReference>
<comment type="similarity">
    <text evidence="2">Belongs to the CorA metal ion transporter (MIT) (TC 1.A.35) family.</text>
</comment>
<evidence type="ECO:0008006" key="11">
    <source>
        <dbReference type="Google" id="ProtNLM"/>
    </source>
</evidence>
<accession>A0A1G2PFC1</accession>
<evidence type="ECO:0000256" key="8">
    <source>
        <dbReference type="SAM" id="Phobius"/>
    </source>
</evidence>
<proteinExistence type="inferred from homology"/>
<sequence>MKILRDQTLTWVNLDNPSADDIAWLQKEFNLHPVVIKDLNLPMRHPKIDVFGNYIFAAFQIPIEKDGAGTALRIEELDLIISENWLISSHTSRLPFVNDFFAKCMGSQETKSEYFRSGPAAVIHGLISGLFESVNTELDNIEGQIAVIEDEIFRGREQNMVIIISQTRRKIIDFLRTLEPMQGLFKELLISGPSLLGKEARPYLEYLSESHAKLVNVLITQKETIAALEETNQSLLSTKTNATLRLLTVFTAIMLAPNTIAQIFATNISNIPFSHSANGFLIVTSVIFISGLFTFLFFKFKRWI</sequence>
<evidence type="ECO:0000256" key="7">
    <source>
        <dbReference type="ARBA" id="ARBA00023136"/>
    </source>
</evidence>
<dbReference type="Pfam" id="PF01544">
    <property type="entry name" value="CorA"/>
    <property type="match status" value="1"/>
</dbReference>
<dbReference type="PANTHER" id="PTHR46494:SF1">
    <property type="entry name" value="CORA FAMILY METAL ION TRANSPORTER (EUROFUNG)"/>
    <property type="match status" value="1"/>
</dbReference>
<evidence type="ECO:0000256" key="6">
    <source>
        <dbReference type="ARBA" id="ARBA00022989"/>
    </source>
</evidence>
<evidence type="ECO:0000256" key="2">
    <source>
        <dbReference type="ARBA" id="ARBA00009765"/>
    </source>
</evidence>
<evidence type="ECO:0000256" key="4">
    <source>
        <dbReference type="ARBA" id="ARBA00022475"/>
    </source>
</evidence>
<dbReference type="Gene3D" id="3.30.460.20">
    <property type="entry name" value="CorA soluble domain-like"/>
    <property type="match status" value="1"/>
</dbReference>
<dbReference type="EMBL" id="MHSR01000008">
    <property type="protein sequence ID" value="OHA47038.1"/>
    <property type="molecule type" value="Genomic_DNA"/>
</dbReference>
<dbReference type="InterPro" id="IPR002523">
    <property type="entry name" value="MgTranspt_CorA/ZnTranspt_ZntB"/>
</dbReference>
<evidence type="ECO:0000256" key="3">
    <source>
        <dbReference type="ARBA" id="ARBA00022448"/>
    </source>
</evidence>
<dbReference type="GO" id="GO:0015095">
    <property type="term" value="F:magnesium ion transmembrane transporter activity"/>
    <property type="evidence" value="ECO:0007669"/>
    <property type="project" value="TreeGrafter"/>
</dbReference>
<evidence type="ECO:0000256" key="1">
    <source>
        <dbReference type="ARBA" id="ARBA00004651"/>
    </source>
</evidence>
<dbReference type="InterPro" id="IPR045861">
    <property type="entry name" value="CorA_cytoplasmic_dom"/>
</dbReference>
<keyword evidence="6 8" id="KW-1133">Transmembrane helix</keyword>
<keyword evidence="5 8" id="KW-0812">Transmembrane</keyword>
<evidence type="ECO:0000256" key="5">
    <source>
        <dbReference type="ARBA" id="ARBA00022692"/>
    </source>
</evidence>
<dbReference type="Gene3D" id="1.20.58.340">
    <property type="entry name" value="Magnesium transport protein CorA, transmembrane region"/>
    <property type="match status" value="2"/>
</dbReference>
<comment type="subcellular location">
    <subcellularLocation>
        <location evidence="1">Cell membrane</location>
        <topology evidence="1">Multi-pass membrane protein</topology>
    </subcellularLocation>
</comment>
<keyword evidence="3" id="KW-0813">Transport</keyword>
<dbReference type="PANTHER" id="PTHR46494">
    <property type="entry name" value="CORA FAMILY METAL ION TRANSPORTER (EUROFUNG)"/>
    <property type="match status" value="1"/>
</dbReference>
<dbReference type="GO" id="GO:0000287">
    <property type="term" value="F:magnesium ion binding"/>
    <property type="evidence" value="ECO:0007669"/>
    <property type="project" value="TreeGrafter"/>
</dbReference>
<feature type="transmembrane region" description="Helical" evidence="8">
    <location>
        <begin position="277"/>
        <end position="298"/>
    </location>
</feature>
<dbReference type="GO" id="GO:0015087">
    <property type="term" value="F:cobalt ion transmembrane transporter activity"/>
    <property type="evidence" value="ECO:0007669"/>
    <property type="project" value="TreeGrafter"/>
</dbReference>
<dbReference type="SUPFAM" id="SSF144083">
    <property type="entry name" value="Magnesium transport protein CorA, transmembrane region"/>
    <property type="match status" value="1"/>
</dbReference>
<evidence type="ECO:0000313" key="10">
    <source>
        <dbReference type="Proteomes" id="UP000178869"/>
    </source>
</evidence>
<feature type="transmembrane region" description="Helical" evidence="8">
    <location>
        <begin position="244"/>
        <end position="265"/>
    </location>
</feature>
<gene>
    <name evidence="9" type="ORF">A2828_03645</name>
</gene>
<keyword evidence="4" id="KW-1003">Cell membrane</keyword>
<dbReference type="SUPFAM" id="SSF143865">
    <property type="entry name" value="CorA soluble domain-like"/>
    <property type="match status" value="1"/>
</dbReference>